<keyword evidence="2" id="KW-1185">Reference proteome</keyword>
<dbReference type="AlphaFoldDB" id="A0A6N7Q688"/>
<dbReference type="EMBL" id="WJIE01000031">
    <property type="protein sequence ID" value="MRG98410.1"/>
    <property type="molecule type" value="Genomic_DNA"/>
</dbReference>
<accession>A0A6N7Q688</accession>
<organism evidence="1 2">
    <name type="scientific">Polyangium spumosum</name>
    <dbReference type="NCBI Taxonomy" id="889282"/>
    <lineage>
        <taxon>Bacteria</taxon>
        <taxon>Pseudomonadati</taxon>
        <taxon>Myxococcota</taxon>
        <taxon>Polyangia</taxon>
        <taxon>Polyangiales</taxon>
        <taxon>Polyangiaceae</taxon>
        <taxon>Polyangium</taxon>
    </lineage>
</organism>
<evidence type="ECO:0000313" key="1">
    <source>
        <dbReference type="EMBL" id="MRG98410.1"/>
    </source>
</evidence>
<comment type="caution">
    <text evidence="1">The sequence shown here is derived from an EMBL/GenBank/DDBJ whole genome shotgun (WGS) entry which is preliminary data.</text>
</comment>
<evidence type="ECO:0000313" key="2">
    <source>
        <dbReference type="Proteomes" id="UP000440224"/>
    </source>
</evidence>
<proteinExistence type="predicted"/>
<protein>
    <submittedName>
        <fullName evidence="1">Uncharacterized protein</fullName>
    </submittedName>
</protein>
<reference evidence="1 2" key="1">
    <citation type="submission" date="2019-10" db="EMBL/GenBank/DDBJ databases">
        <title>A soil myxobacterium in the family Polyangiaceae.</title>
        <authorList>
            <person name="Li Y."/>
            <person name="Wang J."/>
        </authorList>
    </citation>
    <scope>NUCLEOTIDE SEQUENCE [LARGE SCALE GENOMIC DNA]</scope>
    <source>
        <strain evidence="1 2">DSM 14734</strain>
    </source>
</reference>
<dbReference type="Proteomes" id="UP000440224">
    <property type="component" value="Unassembled WGS sequence"/>
</dbReference>
<gene>
    <name evidence="1" type="ORF">GF068_41820</name>
</gene>
<name>A0A6N7Q688_9BACT</name>
<dbReference type="RefSeq" id="WP_170320005.1">
    <property type="nucleotide sequence ID" value="NZ_WJIE01000031.1"/>
</dbReference>
<sequence>MRKRDGDAKIKSGTYAIIFERDHYGSIQFYAWTTIQHAKTTDAPKQDLLAESTSPSRTEGVFSVRLELGPFNYLNPPRPIRLFSHSLLLVTNFDSPDVHFNRQFRKIGLDDFITLRDGVLFFARTFFMTWYERMGRALQLSLQAYCMGLGTNISDRSVSYQDRARLLVRFFEDHILPAAAYLSRARQIYDRIQCDGKPMFREWIISIKDDRRVHARPFGDASEHAQRIVDLVLGDERLLTQIADELNKPIERRFEELQWTAPL</sequence>